<organism evidence="2 3">
    <name type="scientific">Allosaccharopolyspora coralli</name>
    <dbReference type="NCBI Taxonomy" id="2665642"/>
    <lineage>
        <taxon>Bacteria</taxon>
        <taxon>Bacillati</taxon>
        <taxon>Actinomycetota</taxon>
        <taxon>Actinomycetes</taxon>
        <taxon>Pseudonocardiales</taxon>
        <taxon>Pseudonocardiaceae</taxon>
        <taxon>Allosaccharopolyspora</taxon>
    </lineage>
</organism>
<evidence type="ECO:0000313" key="3">
    <source>
        <dbReference type="Proteomes" id="UP000371041"/>
    </source>
</evidence>
<reference evidence="3" key="1">
    <citation type="submission" date="2019-11" db="EMBL/GenBank/DDBJ databases">
        <title>The complete genome sequence of Saccharopolyspora sp. E2A.</title>
        <authorList>
            <person name="Zhang G."/>
        </authorList>
    </citation>
    <scope>NUCLEOTIDE SEQUENCE [LARGE SCALE GENOMIC DNA]</scope>
    <source>
        <strain evidence="3">E2A</strain>
    </source>
</reference>
<protein>
    <recommendedName>
        <fullName evidence="4">Peptide chain release factor 1</fullName>
    </recommendedName>
</protein>
<evidence type="ECO:0000313" key="2">
    <source>
        <dbReference type="EMBL" id="QGK69604.1"/>
    </source>
</evidence>
<dbReference type="InterPro" id="IPR040701">
    <property type="entry name" value="Bact_RF_family2"/>
</dbReference>
<accession>A0A5Q3Q8S0</accession>
<dbReference type="AlphaFoldDB" id="A0A5Q3Q8S0"/>
<dbReference type="RefSeq" id="WP_154076198.1">
    <property type="nucleotide sequence ID" value="NZ_CP045929.1"/>
</dbReference>
<name>A0A5Q3Q8S0_9PSEU</name>
<feature type="region of interest" description="Disordered" evidence="1">
    <location>
        <begin position="140"/>
        <end position="175"/>
    </location>
</feature>
<sequence length="344" mass="36742">MELSVLKPVQQHEGPFATVYLEGRSPSEDAPSQLRLRWKALREQLEAEDARSEAVEALESTLLSAESGEGQANGRVVVATPEGVVLDEPWDAALGAGDTAYWTVLPELGAYLREATAAVRMVVVVADQNGAQVRTEVVAEQHEPRTVGESAVEGSSLEGPHKPRGQALSHSRIQRRADEALRRNAKDIAEHVQTTASKVRPDVVVLAGEVQARTAVKDELPSEIHDTAVETDRGAGEDQNSEEALTDELLRIAGEVAQTRMQERTGKFHEATAHGTGAQGGDAVAKAAEMGAVGTLLFEPGRSASREAFLIKTCADINSTFHLVEPGTNLQDGVGAVLRFPVNA</sequence>
<dbReference type="Pfam" id="PF18844">
    <property type="entry name" value="baeRF_family2"/>
    <property type="match status" value="1"/>
</dbReference>
<dbReference type="KEGG" id="sace:GIY23_08805"/>
<keyword evidence="3" id="KW-1185">Reference proteome</keyword>
<proteinExistence type="predicted"/>
<dbReference type="Gene3D" id="3.30.420.60">
    <property type="entry name" value="eRF1 domain 2"/>
    <property type="match status" value="1"/>
</dbReference>
<dbReference type="InterPro" id="IPR042226">
    <property type="entry name" value="eFR1_2_sf"/>
</dbReference>
<evidence type="ECO:0000256" key="1">
    <source>
        <dbReference type="SAM" id="MobiDB-lite"/>
    </source>
</evidence>
<gene>
    <name evidence="2" type="ORF">GIY23_08805</name>
</gene>
<dbReference type="Proteomes" id="UP000371041">
    <property type="component" value="Chromosome"/>
</dbReference>
<evidence type="ECO:0008006" key="4">
    <source>
        <dbReference type="Google" id="ProtNLM"/>
    </source>
</evidence>
<dbReference type="EMBL" id="CP045929">
    <property type="protein sequence ID" value="QGK69604.1"/>
    <property type="molecule type" value="Genomic_DNA"/>
</dbReference>